<evidence type="ECO:0000256" key="1">
    <source>
        <dbReference type="SAM" id="MobiDB-lite"/>
    </source>
</evidence>
<reference evidence="2 3" key="1">
    <citation type="submission" date="2024-02" db="EMBL/GenBank/DDBJ databases">
        <title>High-quality chromosome-scale genome assembly of Pensacola bahiagrass (Paspalum notatum Flugge var. saurae).</title>
        <authorList>
            <person name="Vega J.M."/>
            <person name="Podio M."/>
            <person name="Orjuela J."/>
            <person name="Siena L.A."/>
            <person name="Pessino S.C."/>
            <person name="Combes M.C."/>
            <person name="Mariac C."/>
            <person name="Albertini E."/>
            <person name="Pupilli F."/>
            <person name="Ortiz J.P.A."/>
            <person name="Leblanc O."/>
        </authorList>
    </citation>
    <scope>NUCLEOTIDE SEQUENCE [LARGE SCALE GENOMIC DNA]</scope>
    <source>
        <strain evidence="2">R1</strain>
        <tissue evidence="2">Leaf</tissue>
    </source>
</reference>
<sequence length="160" mass="17280">MAVGAGGLAIDYNGEGVLFVEADAPQRHRRRRDDFGPTAQAPHPTAVYTGDISPFSVLVLQVTYCKCGVEASPSFTMLRMTCSVCTLSTQAYYLSEKDVIGQDTQALPRSTFMGFFESDAGRMNRGNTRGQDSRGKPGRSAGPARLTSFPAVAHTVVRLR</sequence>
<feature type="region of interest" description="Disordered" evidence="1">
    <location>
        <begin position="119"/>
        <end position="145"/>
    </location>
</feature>
<dbReference type="EMBL" id="CP144751">
    <property type="protein sequence ID" value="WVZ85359.1"/>
    <property type="molecule type" value="Genomic_DNA"/>
</dbReference>
<dbReference type="GO" id="GO:0016747">
    <property type="term" value="F:acyltransferase activity, transferring groups other than amino-acyl groups"/>
    <property type="evidence" value="ECO:0007669"/>
    <property type="project" value="UniProtKB-ARBA"/>
</dbReference>
<organism evidence="2 3">
    <name type="scientific">Paspalum notatum var. saurae</name>
    <dbReference type="NCBI Taxonomy" id="547442"/>
    <lineage>
        <taxon>Eukaryota</taxon>
        <taxon>Viridiplantae</taxon>
        <taxon>Streptophyta</taxon>
        <taxon>Embryophyta</taxon>
        <taxon>Tracheophyta</taxon>
        <taxon>Spermatophyta</taxon>
        <taxon>Magnoliopsida</taxon>
        <taxon>Liliopsida</taxon>
        <taxon>Poales</taxon>
        <taxon>Poaceae</taxon>
        <taxon>PACMAD clade</taxon>
        <taxon>Panicoideae</taxon>
        <taxon>Andropogonodae</taxon>
        <taxon>Paspaleae</taxon>
        <taxon>Paspalinae</taxon>
        <taxon>Paspalum</taxon>
    </lineage>
</organism>
<accession>A0AAQ3U711</accession>
<evidence type="ECO:0000313" key="3">
    <source>
        <dbReference type="Proteomes" id="UP001341281"/>
    </source>
</evidence>
<keyword evidence="3" id="KW-1185">Reference proteome</keyword>
<protein>
    <submittedName>
        <fullName evidence="2">Uncharacterized protein</fullName>
    </submittedName>
</protein>
<gene>
    <name evidence="2" type="ORF">U9M48_032296</name>
</gene>
<evidence type="ECO:0000313" key="2">
    <source>
        <dbReference type="EMBL" id="WVZ85359.1"/>
    </source>
</evidence>
<dbReference type="Proteomes" id="UP001341281">
    <property type="component" value="Chromosome 07"/>
</dbReference>
<dbReference type="InterPro" id="IPR023213">
    <property type="entry name" value="CAT-like_dom_sf"/>
</dbReference>
<dbReference type="Gene3D" id="3.30.559.10">
    <property type="entry name" value="Chloramphenicol acetyltransferase-like domain"/>
    <property type="match status" value="1"/>
</dbReference>
<dbReference type="AlphaFoldDB" id="A0AAQ3U711"/>
<name>A0AAQ3U711_PASNO</name>
<proteinExistence type="predicted"/>